<proteinExistence type="predicted"/>
<sequence>MLKAPLPSAQTDGSVVATKVIDRAWLAQQDALLEKLFGLLVQSHYRTSPNDLRQLLDGPGTQLRLIAQAGEPQAVLVTREEGGFEAALAEQVARGERRPRGICWHSRWRPMREAEMH</sequence>
<dbReference type="EMBL" id="AP019416">
    <property type="protein sequence ID" value="BBI53234.1"/>
    <property type="molecule type" value="Genomic_DNA"/>
</dbReference>
<evidence type="ECO:0000313" key="2">
    <source>
        <dbReference type="Proteomes" id="UP000289555"/>
    </source>
</evidence>
<organism evidence="1 2">
    <name type="scientific">Vreelandella olivaria</name>
    <dbReference type="NCBI Taxonomy" id="390919"/>
    <lineage>
        <taxon>Bacteria</taxon>
        <taxon>Pseudomonadati</taxon>
        <taxon>Pseudomonadota</taxon>
        <taxon>Gammaproteobacteria</taxon>
        <taxon>Oceanospirillales</taxon>
        <taxon>Halomonadaceae</taxon>
        <taxon>Vreelandella</taxon>
    </lineage>
</organism>
<evidence type="ECO:0000313" key="1">
    <source>
        <dbReference type="EMBL" id="BBI53234.1"/>
    </source>
</evidence>
<dbReference type="Gene3D" id="3.40.630.30">
    <property type="match status" value="1"/>
</dbReference>
<dbReference type="Proteomes" id="UP000289555">
    <property type="component" value="Chromosome"/>
</dbReference>
<protein>
    <submittedName>
        <fullName evidence="1">Uncharacterized protein</fullName>
    </submittedName>
</protein>
<gene>
    <name evidence="1" type="ORF">HORIV_56550</name>
</gene>
<keyword evidence="2" id="KW-1185">Reference proteome</keyword>
<accession>A0ABM7GN76</accession>
<name>A0ABM7GN76_9GAMM</name>
<reference evidence="2" key="1">
    <citation type="journal article" date="2019" name="Microbiol. Resour. Announc.">
        <title>Complete Genome Sequence of Halomonas olivaria, a Moderately Halophilic Bacterium Isolated from Olive Processing Effluents, Obtained by Nanopore Sequencing.</title>
        <authorList>
            <person name="Nagata S."/>
            <person name="Ii K.M."/>
            <person name="Tsukimi T."/>
            <person name="Miura M.C."/>
            <person name="Galipon J."/>
            <person name="Arakawa K."/>
        </authorList>
    </citation>
    <scope>NUCLEOTIDE SEQUENCE [LARGE SCALE GENOMIC DNA]</scope>
    <source>
        <strain evidence="2">TYRC17</strain>
    </source>
</reference>